<dbReference type="InterPro" id="IPR035996">
    <property type="entry name" value="4pyrrol_Methylase_sf"/>
</dbReference>
<gene>
    <name evidence="3" type="primary">mazG</name>
    <name evidence="3" type="ORF">ACFSW4_12335</name>
</gene>
<dbReference type="NCBIfam" id="TIGR00444">
    <property type="entry name" value="mazG"/>
    <property type="match status" value="1"/>
</dbReference>
<dbReference type="InterPro" id="IPR048015">
    <property type="entry name" value="NTP-PPase_MazG-like_N"/>
</dbReference>
<dbReference type="NCBIfam" id="NF007113">
    <property type="entry name" value="PRK09562.1"/>
    <property type="match status" value="1"/>
</dbReference>
<dbReference type="Gene3D" id="3.40.1010.10">
    <property type="entry name" value="Cobalt-precorrin-4 Transmethylase, Domain 1"/>
    <property type="match status" value="1"/>
</dbReference>
<name>A0ABW5QCX3_9BACI</name>
<dbReference type="InterPro" id="IPR035013">
    <property type="entry name" value="YabN_N"/>
</dbReference>
<dbReference type="CDD" id="cd11528">
    <property type="entry name" value="NTP-PPase_MazG_Nterm"/>
    <property type="match status" value="1"/>
</dbReference>
<reference evidence="4" key="1">
    <citation type="journal article" date="2019" name="Int. J. Syst. Evol. Microbiol.">
        <title>The Global Catalogue of Microorganisms (GCM) 10K type strain sequencing project: providing services to taxonomists for standard genome sequencing and annotation.</title>
        <authorList>
            <consortium name="The Broad Institute Genomics Platform"/>
            <consortium name="The Broad Institute Genome Sequencing Center for Infectious Disease"/>
            <person name="Wu L."/>
            <person name="Ma J."/>
        </authorList>
    </citation>
    <scope>NUCLEOTIDE SEQUENCE [LARGE SCALE GENOMIC DNA]</scope>
    <source>
        <strain evidence="4">TISTR 1571</strain>
    </source>
</reference>
<dbReference type="PIRSF" id="PIRSF002845">
    <property type="entry name" value="Ttrprl_mtas_MazG"/>
    <property type="match status" value="1"/>
</dbReference>
<accession>A0ABW5QCX3</accession>
<dbReference type="Pfam" id="PF03819">
    <property type="entry name" value="MazG"/>
    <property type="match status" value="2"/>
</dbReference>
<comment type="caution">
    <text evidence="3">The sequence shown here is derived from an EMBL/GenBank/DDBJ whole genome shotgun (WGS) entry which is preliminary data.</text>
</comment>
<dbReference type="InterPro" id="IPR048011">
    <property type="entry name" value="NTP-PPase_MazG-like_C"/>
</dbReference>
<dbReference type="InterPro" id="IPR011551">
    <property type="entry name" value="NTP_PyrPHydrolase_MazG"/>
</dbReference>
<dbReference type="InterPro" id="IPR004518">
    <property type="entry name" value="MazG-like_dom"/>
</dbReference>
<proteinExistence type="predicted"/>
<dbReference type="Gene3D" id="1.10.287.1080">
    <property type="entry name" value="MazG-like"/>
    <property type="match status" value="2"/>
</dbReference>
<evidence type="ECO:0000259" key="2">
    <source>
        <dbReference type="Pfam" id="PF03819"/>
    </source>
</evidence>
<dbReference type="CDD" id="cd11529">
    <property type="entry name" value="NTP-PPase_MazG_Cterm"/>
    <property type="match status" value="1"/>
</dbReference>
<dbReference type="PANTHER" id="PTHR30522">
    <property type="entry name" value="NUCLEOSIDE TRIPHOSPHATE PYROPHOSPHOHYDROLASE"/>
    <property type="match status" value="1"/>
</dbReference>
<evidence type="ECO:0000313" key="3">
    <source>
        <dbReference type="EMBL" id="MFD2639656.1"/>
    </source>
</evidence>
<evidence type="ECO:0000313" key="4">
    <source>
        <dbReference type="Proteomes" id="UP001597452"/>
    </source>
</evidence>
<feature type="domain" description="Tetrapyrrole methylase" evidence="1">
    <location>
        <begin position="5"/>
        <end position="205"/>
    </location>
</feature>
<dbReference type="Pfam" id="PF00590">
    <property type="entry name" value="TP_methylase"/>
    <property type="match status" value="1"/>
</dbReference>
<evidence type="ECO:0000259" key="1">
    <source>
        <dbReference type="Pfam" id="PF00590"/>
    </source>
</evidence>
<sequence length="484" mass="55668">MMGNITVVGLGASSIDQLPLGIYRKLTQHEGTIYTRTKEHPVVQVLANEGVQFESMDNVYESFDQFEQVYEAISNQLIQKSLIEDVLYTVPGHPMVAERTVKILRNNEEVKVDVIGGQSFIDALFSAVKVDPIEGFQLLDGTDLKRELIQYRQHIFIAQVYDEMAASEVKLTLMEDLPYDYPITIVDSAGDIENEKVNTVPLYQLDRQFQFSNLTTLYIKPADSSLLHHQFDTIREVVARLRGPGGCPWDQKQTHESLRRFLIEEAYEVIDAIEEEDDAHIAEELGDVLLQVMLHSQIAEESGYFTVNDVIRSITDKMIERHPHVFGDVSVDSAEEVKKNWEQIKQKNRPKTESVLDELNESLPRLLFAKEIQKKVSKVGFDWNEPTSMFSKVEEEIKELQEALSNESTSDAEMEFGDVLFSLVNVGRYYQLDPELALHRTSVKFIKRFKKLEEMLKHDQINIDDASLELMDHYWEKAKQTENE</sequence>
<dbReference type="EC" id="3.6.1.9" evidence="3"/>
<keyword evidence="4" id="KW-1185">Reference proteome</keyword>
<dbReference type="SUPFAM" id="SSF53790">
    <property type="entry name" value="Tetrapyrrole methylase"/>
    <property type="match status" value="1"/>
</dbReference>
<dbReference type="RefSeq" id="WP_377329622.1">
    <property type="nucleotide sequence ID" value="NZ_JBHUMZ010000043.1"/>
</dbReference>
<dbReference type="PANTHER" id="PTHR30522:SF0">
    <property type="entry name" value="NUCLEOSIDE TRIPHOSPHATE PYROPHOSPHOHYDROLASE"/>
    <property type="match status" value="1"/>
</dbReference>
<feature type="domain" description="NTP pyrophosphohydrolase MazG-like" evidence="2">
    <location>
        <begin position="253"/>
        <end position="326"/>
    </location>
</feature>
<keyword evidence="3" id="KW-0378">Hydrolase</keyword>
<dbReference type="EMBL" id="JBHUMZ010000043">
    <property type="protein sequence ID" value="MFD2639656.1"/>
    <property type="molecule type" value="Genomic_DNA"/>
</dbReference>
<dbReference type="SUPFAM" id="SSF101386">
    <property type="entry name" value="all-alpha NTP pyrophosphatases"/>
    <property type="match status" value="2"/>
</dbReference>
<dbReference type="Proteomes" id="UP001597452">
    <property type="component" value="Unassembled WGS sequence"/>
</dbReference>
<dbReference type="InterPro" id="IPR024180">
    <property type="entry name" value="Tetrapyrrole_Mease/MazG_pred"/>
</dbReference>
<dbReference type="InterPro" id="IPR000878">
    <property type="entry name" value="4pyrrol_Mease"/>
</dbReference>
<dbReference type="InterPro" id="IPR014777">
    <property type="entry name" value="4pyrrole_Mease_sub1"/>
</dbReference>
<feature type="domain" description="NTP pyrophosphohydrolase MazG-like" evidence="2">
    <location>
        <begin position="386"/>
        <end position="451"/>
    </location>
</feature>
<organism evidence="3 4">
    <name type="scientific">Piscibacillus salipiscarius</name>
    <dbReference type="NCBI Taxonomy" id="299480"/>
    <lineage>
        <taxon>Bacteria</taxon>
        <taxon>Bacillati</taxon>
        <taxon>Bacillota</taxon>
        <taxon>Bacilli</taxon>
        <taxon>Bacillales</taxon>
        <taxon>Bacillaceae</taxon>
        <taxon>Piscibacillus</taxon>
    </lineage>
</organism>
<dbReference type="GO" id="GO:0047429">
    <property type="term" value="F:nucleoside triphosphate diphosphatase activity"/>
    <property type="evidence" value="ECO:0007669"/>
    <property type="project" value="UniProtKB-EC"/>
</dbReference>
<dbReference type="CDD" id="cd11723">
    <property type="entry name" value="YabN_N_like"/>
    <property type="match status" value="1"/>
</dbReference>
<protein>
    <submittedName>
        <fullName evidence="3">Nucleoside triphosphate pyrophosphohydrolase</fullName>
        <ecNumber evidence="3">3.6.1.9</ecNumber>
    </submittedName>
</protein>